<evidence type="ECO:0000313" key="4">
    <source>
        <dbReference type="EMBL" id="KAK8552615.1"/>
    </source>
</evidence>
<gene>
    <name evidence="4" type="ORF">V6N12_041200</name>
</gene>
<evidence type="ECO:0000313" key="5">
    <source>
        <dbReference type="Proteomes" id="UP001472677"/>
    </source>
</evidence>
<evidence type="ECO:0000256" key="3">
    <source>
        <dbReference type="ARBA" id="ARBA00022604"/>
    </source>
</evidence>
<name>A0ABR2E5Z4_9ROSI</name>
<reference evidence="4 5" key="1">
    <citation type="journal article" date="2024" name="G3 (Bethesda)">
        <title>Genome assembly of Hibiscus sabdariffa L. provides insights into metabolisms of medicinal natural products.</title>
        <authorList>
            <person name="Kim T."/>
        </authorList>
    </citation>
    <scope>NUCLEOTIDE SEQUENCE [LARGE SCALE GENOMIC DNA]</scope>
    <source>
        <strain evidence="4">TK-2024</strain>
        <tissue evidence="4">Old leaves</tissue>
    </source>
</reference>
<keyword evidence="2" id="KW-0217">Developmental protein</keyword>
<dbReference type="InterPro" id="IPR003676">
    <property type="entry name" value="SAUR_fam"/>
</dbReference>
<protein>
    <submittedName>
        <fullName evidence="4">Uncharacterized protein</fullName>
    </submittedName>
</protein>
<dbReference type="EMBL" id="JBBPBM010000020">
    <property type="protein sequence ID" value="KAK8552615.1"/>
    <property type="molecule type" value="Genomic_DNA"/>
</dbReference>
<keyword evidence="5" id="KW-1185">Reference proteome</keyword>
<dbReference type="Proteomes" id="UP001472677">
    <property type="component" value="Unassembled WGS sequence"/>
</dbReference>
<evidence type="ECO:0000256" key="1">
    <source>
        <dbReference type="ARBA" id="ARBA00006974"/>
    </source>
</evidence>
<proteinExistence type="inferred from homology"/>
<evidence type="ECO:0000256" key="2">
    <source>
        <dbReference type="ARBA" id="ARBA00022473"/>
    </source>
</evidence>
<sequence>MGKKVEVEVEKRSRAPKGHFVVYVGSEMTRFVVPTWFLKNPIFQQLLHKAAEEYGFNTQNHRLLLPCDESTFQSLTQNLAKQCS</sequence>
<dbReference type="PANTHER" id="PTHR31374">
    <property type="entry name" value="AUXIN-INDUCED PROTEIN-LIKE-RELATED"/>
    <property type="match status" value="1"/>
</dbReference>
<dbReference type="Pfam" id="PF02519">
    <property type="entry name" value="Auxin_inducible"/>
    <property type="match status" value="1"/>
</dbReference>
<accession>A0ABR2E5Z4</accession>
<comment type="similarity">
    <text evidence="1">Belongs to the ARG7 family.</text>
</comment>
<organism evidence="4 5">
    <name type="scientific">Hibiscus sabdariffa</name>
    <name type="common">roselle</name>
    <dbReference type="NCBI Taxonomy" id="183260"/>
    <lineage>
        <taxon>Eukaryota</taxon>
        <taxon>Viridiplantae</taxon>
        <taxon>Streptophyta</taxon>
        <taxon>Embryophyta</taxon>
        <taxon>Tracheophyta</taxon>
        <taxon>Spermatophyta</taxon>
        <taxon>Magnoliopsida</taxon>
        <taxon>eudicotyledons</taxon>
        <taxon>Gunneridae</taxon>
        <taxon>Pentapetalae</taxon>
        <taxon>rosids</taxon>
        <taxon>malvids</taxon>
        <taxon>Malvales</taxon>
        <taxon>Malvaceae</taxon>
        <taxon>Malvoideae</taxon>
        <taxon>Hibiscus</taxon>
    </lineage>
</organism>
<comment type="caution">
    <text evidence="4">The sequence shown here is derived from an EMBL/GenBank/DDBJ whole genome shotgun (WGS) entry which is preliminary data.</text>
</comment>
<keyword evidence="3" id="KW-0341">Growth regulation</keyword>
<dbReference type="PANTHER" id="PTHR31374:SF423">
    <property type="entry name" value="SAUR-LIKE AUXIN-RESPONSIVE PROTEIN FAMILY"/>
    <property type="match status" value="1"/>
</dbReference>